<dbReference type="Proteomes" id="UP000199343">
    <property type="component" value="Unassembled WGS sequence"/>
</dbReference>
<reference evidence="7" key="2">
    <citation type="submission" date="2016-06" db="EMBL/GenBank/DDBJ databases">
        <authorList>
            <person name="Kjaerup R.B."/>
            <person name="Dalgaard T.S."/>
            <person name="Juul-Madsen H.R."/>
        </authorList>
    </citation>
    <scope>NUCLEOTIDE SEQUENCE [LARGE SCALE GENOMIC DNA]</scope>
    <source>
        <strain evidence="7">DSM 43363</strain>
    </source>
</reference>
<evidence type="ECO:0000313" key="8">
    <source>
        <dbReference type="EMBL" id="WSA31346.1"/>
    </source>
</evidence>
<keyword evidence="4 6" id="KW-1133">Transmembrane helix</keyword>
<evidence type="ECO:0000256" key="4">
    <source>
        <dbReference type="ARBA" id="ARBA00022989"/>
    </source>
</evidence>
<dbReference type="EMBL" id="CP109071">
    <property type="protein sequence ID" value="WSA31346.1"/>
    <property type="molecule type" value="Genomic_DNA"/>
</dbReference>
<feature type="transmembrane region" description="Helical" evidence="6">
    <location>
        <begin position="125"/>
        <end position="146"/>
    </location>
</feature>
<proteinExistence type="predicted"/>
<dbReference type="Pfam" id="PF01384">
    <property type="entry name" value="PHO4"/>
    <property type="match status" value="1"/>
</dbReference>
<dbReference type="PANTHER" id="PTHR11101">
    <property type="entry name" value="PHOSPHATE TRANSPORTER"/>
    <property type="match status" value="1"/>
</dbReference>
<keyword evidence="5 6" id="KW-0472">Membrane</keyword>
<dbReference type="EMBL" id="FMIC01000002">
    <property type="protein sequence ID" value="SCL70527.1"/>
    <property type="molecule type" value="Genomic_DNA"/>
</dbReference>
<feature type="transmembrane region" description="Helical" evidence="6">
    <location>
        <begin position="34"/>
        <end position="55"/>
    </location>
</feature>
<evidence type="ECO:0000313" key="9">
    <source>
        <dbReference type="Proteomes" id="UP000199343"/>
    </source>
</evidence>
<dbReference type="AlphaFoldDB" id="A0A1C6VWF5"/>
<keyword evidence="3 6" id="KW-0812">Transmembrane</keyword>
<dbReference type="GO" id="GO:0035435">
    <property type="term" value="P:phosphate ion transmembrane transport"/>
    <property type="evidence" value="ECO:0007669"/>
    <property type="project" value="TreeGrafter"/>
</dbReference>
<evidence type="ECO:0000256" key="5">
    <source>
        <dbReference type="ARBA" id="ARBA00023136"/>
    </source>
</evidence>
<gene>
    <name evidence="7" type="ORF">GA0070608_4363</name>
    <name evidence="8" type="ORF">OIE14_24890</name>
</gene>
<protein>
    <submittedName>
        <fullName evidence="8">Inorganic phosphate transporter</fullName>
    </submittedName>
    <submittedName>
        <fullName evidence="7">Phosphate/sulfate permease</fullName>
    </submittedName>
</protein>
<feature type="transmembrane region" description="Helical" evidence="6">
    <location>
        <begin position="203"/>
        <end position="223"/>
    </location>
</feature>
<dbReference type="GO" id="GO:0016020">
    <property type="term" value="C:membrane"/>
    <property type="evidence" value="ECO:0007669"/>
    <property type="project" value="UniProtKB-SubCell"/>
</dbReference>
<organism evidence="7 9">
    <name type="scientific">Micromonospora peucetia</name>
    <dbReference type="NCBI Taxonomy" id="47871"/>
    <lineage>
        <taxon>Bacteria</taxon>
        <taxon>Bacillati</taxon>
        <taxon>Actinomycetota</taxon>
        <taxon>Actinomycetes</taxon>
        <taxon>Micromonosporales</taxon>
        <taxon>Micromonosporaceae</taxon>
        <taxon>Micromonospora</taxon>
    </lineage>
</organism>
<dbReference type="InterPro" id="IPR001204">
    <property type="entry name" value="Phos_transporter"/>
</dbReference>
<evidence type="ECO:0000256" key="2">
    <source>
        <dbReference type="ARBA" id="ARBA00022448"/>
    </source>
</evidence>
<dbReference type="Proteomes" id="UP001334804">
    <property type="component" value="Chromosome"/>
</dbReference>
<accession>A0A1C6VWF5</accession>
<evidence type="ECO:0000256" key="1">
    <source>
        <dbReference type="ARBA" id="ARBA00004141"/>
    </source>
</evidence>
<keyword evidence="10" id="KW-1185">Reference proteome</keyword>
<dbReference type="GO" id="GO:0005315">
    <property type="term" value="F:phosphate transmembrane transporter activity"/>
    <property type="evidence" value="ECO:0007669"/>
    <property type="project" value="InterPro"/>
</dbReference>
<evidence type="ECO:0000256" key="6">
    <source>
        <dbReference type="SAM" id="Phobius"/>
    </source>
</evidence>
<evidence type="ECO:0000313" key="10">
    <source>
        <dbReference type="Proteomes" id="UP001334804"/>
    </source>
</evidence>
<feature type="transmembrane region" description="Helical" evidence="6">
    <location>
        <begin position="76"/>
        <end position="94"/>
    </location>
</feature>
<dbReference type="STRING" id="47871.GA0070608_4363"/>
<dbReference type="PANTHER" id="PTHR11101:SF80">
    <property type="entry name" value="PHOSPHATE TRANSPORTER"/>
    <property type="match status" value="1"/>
</dbReference>
<feature type="transmembrane region" description="Helical" evidence="6">
    <location>
        <begin position="100"/>
        <end position="118"/>
    </location>
</feature>
<evidence type="ECO:0000256" key="3">
    <source>
        <dbReference type="ARBA" id="ARBA00022692"/>
    </source>
</evidence>
<evidence type="ECO:0000313" key="7">
    <source>
        <dbReference type="EMBL" id="SCL70527.1"/>
    </source>
</evidence>
<dbReference type="RefSeq" id="WP_218107552.1">
    <property type="nucleotide sequence ID" value="NZ_CP109071.1"/>
</dbReference>
<feature type="transmembrane region" description="Helical" evidence="6">
    <location>
        <begin position="289"/>
        <end position="315"/>
    </location>
</feature>
<comment type="subcellular location">
    <subcellularLocation>
        <location evidence="1">Membrane</location>
        <topology evidence="1">Multi-pass membrane protein</topology>
    </subcellularLocation>
</comment>
<reference evidence="9" key="1">
    <citation type="submission" date="2016-06" db="EMBL/GenBank/DDBJ databases">
        <authorList>
            <person name="Varghese N."/>
            <person name="Submissions Spin"/>
        </authorList>
    </citation>
    <scope>NUCLEOTIDE SEQUENCE [LARGE SCALE GENOMIC DNA]</scope>
    <source>
        <strain evidence="9">DSM 43363</strain>
    </source>
</reference>
<sequence length="319" mass="31626">MSVVLSVLAAVFVFVCGANDGGALLALALRHREVAGIAMLGLLLAAIVAGPRLFGLGVAHAFTGRLVASGDRGGQPIVVIGVAAAVALVLVLTWRGVPTSVTLAIIGGLAGAGLGLGLMPSWTTLATMLGIGAAAPLVGGLLGYLLGVLAQRVPTTGRASATVRLAHVGAFGCQCLAYAANDGQKMFAVAAVAVAAVHGSAELSLPVLSAVAALFAAGALTSLRRMSRGATFNLSPPRPWQIVSAEIASSAAVFGTAGLGVPVSMTQSVAAGLVGVGASQGARRVRWQYAVPILVSWLVTLPASFGMAAVAGLAVRGLR</sequence>
<reference evidence="8 10" key="3">
    <citation type="submission" date="2022-10" db="EMBL/GenBank/DDBJ databases">
        <title>The complete genomes of actinobacterial strains from the NBC collection.</title>
        <authorList>
            <person name="Joergensen T.S."/>
            <person name="Alvarez Arevalo M."/>
            <person name="Sterndorff E.B."/>
            <person name="Faurdal D."/>
            <person name="Vuksanovic O."/>
            <person name="Mourched A.-S."/>
            <person name="Charusanti P."/>
            <person name="Shaw S."/>
            <person name="Blin K."/>
            <person name="Weber T."/>
        </authorList>
    </citation>
    <scope>NUCLEOTIDE SEQUENCE [LARGE SCALE GENOMIC DNA]</scope>
    <source>
        <strain evidence="8 10">NBC 01809</strain>
    </source>
</reference>
<name>A0A1C6VWF5_9ACTN</name>
<keyword evidence="2" id="KW-0813">Transport</keyword>